<feature type="transmembrane region" description="Helical" evidence="11">
    <location>
        <begin position="507"/>
        <end position="529"/>
    </location>
</feature>
<name>A0A8C9GS79_9PRIM</name>
<evidence type="ECO:0000259" key="13">
    <source>
        <dbReference type="PROSITE" id="PS50259"/>
    </source>
</evidence>
<evidence type="ECO:0000256" key="7">
    <source>
        <dbReference type="ARBA" id="ARBA00023136"/>
    </source>
</evidence>
<keyword evidence="8" id="KW-0675">Receptor</keyword>
<dbReference type="PROSITE" id="PS00980">
    <property type="entry name" value="G_PROTEIN_RECEP_F3_2"/>
    <property type="match status" value="1"/>
</dbReference>
<evidence type="ECO:0000256" key="9">
    <source>
        <dbReference type="ARBA" id="ARBA00023180"/>
    </source>
</evidence>
<dbReference type="AlphaFoldDB" id="A0A8C9GS79"/>
<evidence type="ECO:0000256" key="8">
    <source>
        <dbReference type="ARBA" id="ARBA00023170"/>
    </source>
</evidence>
<evidence type="ECO:0000256" key="2">
    <source>
        <dbReference type="ARBA" id="ARBA00022475"/>
    </source>
</evidence>
<feature type="transmembrane region" description="Helical" evidence="11">
    <location>
        <begin position="427"/>
        <end position="450"/>
    </location>
</feature>
<evidence type="ECO:0000256" key="6">
    <source>
        <dbReference type="ARBA" id="ARBA00023040"/>
    </source>
</evidence>
<gene>
    <name evidence="14" type="primary">TAS1R1</name>
</gene>
<feature type="signal peptide" evidence="12">
    <location>
        <begin position="1"/>
        <end position="20"/>
    </location>
</feature>
<dbReference type="Gene3D" id="3.40.50.2300">
    <property type="match status" value="1"/>
</dbReference>
<dbReference type="FunFam" id="2.10.50.30:FF:000004">
    <property type="entry name" value="Taste receptor type 1 member 3-like protein"/>
    <property type="match status" value="1"/>
</dbReference>
<dbReference type="Pfam" id="PF01094">
    <property type="entry name" value="ANF_receptor"/>
    <property type="match status" value="1"/>
</dbReference>
<dbReference type="PRINTS" id="PR00248">
    <property type="entry name" value="GPCRMGR"/>
</dbReference>
<keyword evidence="2" id="KW-1003">Cell membrane</keyword>
<accession>A0A8C9GS79</accession>
<feature type="transmembrane region" description="Helical" evidence="11">
    <location>
        <begin position="535"/>
        <end position="555"/>
    </location>
</feature>
<evidence type="ECO:0000256" key="1">
    <source>
        <dbReference type="ARBA" id="ARBA00004651"/>
    </source>
</evidence>
<evidence type="ECO:0000256" key="10">
    <source>
        <dbReference type="ARBA" id="ARBA00023224"/>
    </source>
</evidence>
<feature type="chain" id="PRO_5034042874" evidence="12">
    <location>
        <begin position="21"/>
        <end position="587"/>
    </location>
</feature>
<proteinExistence type="predicted"/>
<dbReference type="CTD" id="80835"/>
<evidence type="ECO:0000256" key="4">
    <source>
        <dbReference type="ARBA" id="ARBA00022729"/>
    </source>
</evidence>
<sequence length="587" mass="65231">MLLCTACLVGLQLLISCCWAFACHSTEPSPDFILPGDYLLAGLFPLHSGCLQVRHRPEVTLCDRPGSFNEHGYHLFQAMRLGVEEINNSTALLPNVTLGYQLYDVCSDSANVYATLRVLSLPGPRHIELQGDLLHYSPKVLAVIGPDTTNRAATTATLLSPFLMPLLLEQIHKVNFLLHEDTVMFHDNGDPLSSYNIIAWDWSGPKWNFTVLGSSTWSPVQLDINETKIQWHGKDNQVPKSVCSSDCLEGHQRVVTGFHHCCFECVPCGAGTFLNKSDLYRCQPCGKEEWAPEGSQTCFPRTVVFLACQEHTSWVLLAANTLLLLLLLGTAGLFAWHLDTPVVRSAGGRLCFLMLGSLAAGSSSLYGFFGEPTRPACLLRQALFALGFTIFLSCLTVRSFQLIIIFKFSTKAPTFYHAWVQNHGAGLFVMISSAAQLLICLTWLVVWTPLPTREYQRFPHLVMLECTEANSLGFILAFLYNGLLSISAFACSYLGKDLPENYNEAKCVTFSLLFNFMSWIAFFTTASIYDGRYLPAFNMLAGLSSLSSGFGGYFLPKCYVILCRPDLNSTEHFQASIQDYTRHRSST</sequence>
<dbReference type="InterPro" id="IPR001828">
    <property type="entry name" value="ANF_lig-bd_rcpt"/>
</dbReference>
<organism evidence="14 15">
    <name type="scientific">Piliocolobus tephrosceles</name>
    <name type="common">Ugandan red Colobus</name>
    <dbReference type="NCBI Taxonomy" id="591936"/>
    <lineage>
        <taxon>Eukaryota</taxon>
        <taxon>Metazoa</taxon>
        <taxon>Chordata</taxon>
        <taxon>Craniata</taxon>
        <taxon>Vertebrata</taxon>
        <taxon>Euteleostomi</taxon>
        <taxon>Mammalia</taxon>
        <taxon>Eutheria</taxon>
        <taxon>Euarchontoglires</taxon>
        <taxon>Primates</taxon>
        <taxon>Haplorrhini</taxon>
        <taxon>Catarrhini</taxon>
        <taxon>Cercopithecidae</taxon>
        <taxon>Colobinae</taxon>
        <taxon>Piliocolobus</taxon>
    </lineage>
</organism>
<keyword evidence="4 12" id="KW-0732">Signal</keyword>
<dbReference type="InterPro" id="IPR017979">
    <property type="entry name" value="GPCR_3_CS"/>
</dbReference>
<dbReference type="PANTHER" id="PTHR24061">
    <property type="entry name" value="CALCIUM-SENSING RECEPTOR-RELATED"/>
    <property type="match status" value="1"/>
</dbReference>
<dbReference type="PANTHER" id="PTHR24061:SF3">
    <property type="entry name" value="TASTE RECEPTOR TYPE 1 MEMBER 1"/>
    <property type="match status" value="1"/>
</dbReference>
<dbReference type="GO" id="GO:0004930">
    <property type="term" value="F:G protein-coupled receptor activity"/>
    <property type="evidence" value="ECO:0007669"/>
    <property type="project" value="UniProtKB-KW"/>
</dbReference>
<evidence type="ECO:0000256" key="12">
    <source>
        <dbReference type="SAM" id="SignalP"/>
    </source>
</evidence>
<keyword evidence="3 11" id="KW-0812">Transmembrane</keyword>
<feature type="transmembrane region" description="Helical" evidence="11">
    <location>
        <begin position="470"/>
        <end position="495"/>
    </location>
</feature>
<dbReference type="Pfam" id="PF00003">
    <property type="entry name" value="7tm_3"/>
    <property type="match status" value="1"/>
</dbReference>
<dbReference type="Pfam" id="PF07562">
    <property type="entry name" value="NCD3G"/>
    <property type="match status" value="1"/>
</dbReference>
<dbReference type="RefSeq" id="XP_023071102.1">
    <property type="nucleotide sequence ID" value="XM_023215334.2"/>
</dbReference>
<dbReference type="InterPro" id="IPR017978">
    <property type="entry name" value="GPCR_3_C"/>
</dbReference>
<feature type="transmembrane region" description="Helical" evidence="11">
    <location>
        <begin position="314"/>
        <end position="338"/>
    </location>
</feature>
<reference evidence="14" key="2">
    <citation type="submission" date="2025-09" db="UniProtKB">
        <authorList>
            <consortium name="Ensembl"/>
        </authorList>
    </citation>
    <scope>IDENTIFICATION</scope>
</reference>
<dbReference type="Ensembl" id="ENSPTET00000014170.1">
    <property type="protein sequence ID" value="ENSPTEP00000009326.1"/>
    <property type="gene ID" value="ENSPTEG00000010570.1"/>
</dbReference>
<dbReference type="GO" id="GO:0050917">
    <property type="term" value="P:sensory perception of umami taste"/>
    <property type="evidence" value="ECO:0007669"/>
    <property type="project" value="TreeGrafter"/>
</dbReference>
<feature type="transmembrane region" description="Helical" evidence="11">
    <location>
        <begin position="381"/>
        <end position="406"/>
    </location>
</feature>
<dbReference type="GO" id="GO:0005886">
    <property type="term" value="C:plasma membrane"/>
    <property type="evidence" value="ECO:0007669"/>
    <property type="project" value="UniProtKB-SubCell"/>
</dbReference>
<keyword evidence="9" id="KW-0325">Glycoprotein</keyword>
<keyword evidence="7 11" id="KW-0472">Membrane</keyword>
<dbReference type="SUPFAM" id="SSF53822">
    <property type="entry name" value="Periplasmic binding protein-like I"/>
    <property type="match status" value="2"/>
</dbReference>
<feature type="transmembrane region" description="Helical" evidence="11">
    <location>
        <begin position="350"/>
        <end position="369"/>
    </location>
</feature>
<feature type="domain" description="G-protein coupled receptors family 3 profile" evidence="13">
    <location>
        <begin position="312"/>
        <end position="577"/>
    </location>
</feature>
<dbReference type="PROSITE" id="PS00981">
    <property type="entry name" value="G_PROTEIN_RECEP_F3_3"/>
    <property type="match status" value="1"/>
</dbReference>
<dbReference type="InterPro" id="IPR028082">
    <property type="entry name" value="Peripla_BP_I"/>
</dbReference>
<dbReference type="GeneID" id="111544679"/>
<evidence type="ECO:0000256" key="3">
    <source>
        <dbReference type="ARBA" id="ARBA00022692"/>
    </source>
</evidence>
<dbReference type="Proteomes" id="UP000694416">
    <property type="component" value="Unplaced"/>
</dbReference>
<dbReference type="InterPro" id="IPR011500">
    <property type="entry name" value="GPCR_3_9-Cys_dom"/>
</dbReference>
<keyword evidence="10" id="KW-0807">Transducer</keyword>
<dbReference type="InterPro" id="IPR000337">
    <property type="entry name" value="GPCR_3"/>
</dbReference>
<dbReference type="PROSITE" id="PS50259">
    <property type="entry name" value="G_PROTEIN_RECEP_F3_4"/>
    <property type="match status" value="1"/>
</dbReference>
<keyword evidence="6" id="KW-0297">G-protein coupled receptor</keyword>
<reference evidence="14" key="1">
    <citation type="submission" date="2025-08" db="UniProtKB">
        <authorList>
            <consortium name="Ensembl"/>
        </authorList>
    </citation>
    <scope>IDENTIFICATION</scope>
</reference>
<keyword evidence="5 11" id="KW-1133">Transmembrane helix</keyword>
<evidence type="ECO:0000256" key="5">
    <source>
        <dbReference type="ARBA" id="ARBA00022989"/>
    </source>
</evidence>
<evidence type="ECO:0000256" key="11">
    <source>
        <dbReference type="SAM" id="Phobius"/>
    </source>
</evidence>
<keyword evidence="15" id="KW-1185">Reference proteome</keyword>
<evidence type="ECO:0000313" key="14">
    <source>
        <dbReference type="Ensembl" id="ENSPTEP00000009326.1"/>
    </source>
</evidence>
<comment type="subcellular location">
    <subcellularLocation>
        <location evidence="1">Cell membrane</location>
        <topology evidence="1">Multi-pass membrane protein</topology>
    </subcellularLocation>
</comment>
<dbReference type="InterPro" id="IPR000068">
    <property type="entry name" value="GPCR_3_Ca_sens_rcpt-rel"/>
</dbReference>
<dbReference type="Gene3D" id="2.10.50.30">
    <property type="entry name" value="GPCR, family 3, nine cysteines domain"/>
    <property type="match status" value="1"/>
</dbReference>
<dbReference type="InterPro" id="IPR038550">
    <property type="entry name" value="GPCR_3_9-Cys_sf"/>
</dbReference>
<protein>
    <submittedName>
        <fullName evidence="14">Taste 1 receptor member 1</fullName>
    </submittedName>
</protein>
<evidence type="ECO:0000313" key="15">
    <source>
        <dbReference type="Proteomes" id="UP000694416"/>
    </source>
</evidence>